<feature type="signal peptide" evidence="5">
    <location>
        <begin position="1"/>
        <end position="19"/>
    </location>
</feature>
<dbReference type="InterPro" id="IPR008969">
    <property type="entry name" value="CarboxyPept-like_regulatory"/>
</dbReference>
<keyword evidence="2" id="KW-0472">Membrane</keyword>
<reference evidence="7 8" key="1">
    <citation type="submission" date="2019-03" db="EMBL/GenBank/DDBJ databases">
        <title>Genomic Encyclopedia of Type Strains, Phase IV (KMG-IV): sequencing the most valuable type-strain genomes for metagenomic binning, comparative biology and taxonomic classification.</title>
        <authorList>
            <person name="Goeker M."/>
        </authorList>
    </citation>
    <scope>NUCLEOTIDE SEQUENCE [LARGE SCALE GENOMIC DNA]</scope>
    <source>
        <strain evidence="7 8">DSM 21100</strain>
    </source>
</reference>
<dbReference type="Proteomes" id="UP000295807">
    <property type="component" value="Unassembled WGS sequence"/>
</dbReference>
<organism evidence="7 8">
    <name type="scientific">Anseongella ginsenosidimutans</name>
    <dbReference type="NCBI Taxonomy" id="496056"/>
    <lineage>
        <taxon>Bacteria</taxon>
        <taxon>Pseudomonadati</taxon>
        <taxon>Bacteroidota</taxon>
        <taxon>Sphingobacteriia</taxon>
        <taxon>Sphingobacteriales</taxon>
        <taxon>Sphingobacteriaceae</taxon>
        <taxon>Anseongella</taxon>
    </lineage>
</organism>
<dbReference type="SUPFAM" id="SSF56935">
    <property type="entry name" value="Porins"/>
    <property type="match status" value="1"/>
</dbReference>
<accession>A0A4R3KVM9</accession>
<dbReference type="SUPFAM" id="SSF49464">
    <property type="entry name" value="Carboxypeptidase regulatory domain-like"/>
    <property type="match status" value="1"/>
</dbReference>
<evidence type="ECO:0000256" key="1">
    <source>
        <dbReference type="ARBA" id="ARBA00004442"/>
    </source>
</evidence>
<dbReference type="InterPro" id="IPR036942">
    <property type="entry name" value="Beta-barrel_TonB_sf"/>
</dbReference>
<feature type="domain" description="Outer membrane protein beta-barrel" evidence="6">
    <location>
        <begin position="464"/>
        <end position="744"/>
    </location>
</feature>
<evidence type="ECO:0000259" key="6">
    <source>
        <dbReference type="Pfam" id="PF14905"/>
    </source>
</evidence>
<protein>
    <submittedName>
        <fullName evidence="7">Outer membrane receptor protein involved in Fe transport</fullName>
    </submittedName>
</protein>
<evidence type="ECO:0000256" key="2">
    <source>
        <dbReference type="ARBA" id="ARBA00023136"/>
    </source>
</evidence>
<dbReference type="Pfam" id="PF14905">
    <property type="entry name" value="OMP_b-brl_3"/>
    <property type="match status" value="2"/>
</dbReference>
<name>A0A4R3KVM9_9SPHI</name>
<dbReference type="Gene3D" id="2.60.40.1120">
    <property type="entry name" value="Carboxypeptidase-like, regulatory domain"/>
    <property type="match status" value="1"/>
</dbReference>
<evidence type="ECO:0000256" key="3">
    <source>
        <dbReference type="ARBA" id="ARBA00023237"/>
    </source>
</evidence>
<feature type="domain" description="Outer membrane protein beta-barrel" evidence="6">
    <location>
        <begin position="764"/>
        <end position="912"/>
    </location>
</feature>
<dbReference type="RefSeq" id="WP_132128098.1">
    <property type="nucleotide sequence ID" value="NZ_CP042432.1"/>
</dbReference>
<gene>
    <name evidence="7" type="ORF">EDD80_102185</name>
</gene>
<evidence type="ECO:0000313" key="7">
    <source>
        <dbReference type="EMBL" id="TCS88994.1"/>
    </source>
</evidence>
<comment type="subcellular location">
    <subcellularLocation>
        <location evidence="1">Cell outer membrane</location>
    </subcellularLocation>
</comment>
<dbReference type="AlphaFoldDB" id="A0A4R3KVM9"/>
<keyword evidence="3" id="KW-0998">Cell outer membrane</keyword>
<keyword evidence="5" id="KW-0732">Signal</keyword>
<dbReference type="Pfam" id="PF13620">
    <property type="entry name" value="CarboxypepD_reg"/>
    <property type="match status" value="1"/>
</dbReference>
<evidence type="ECO:0000313" key="8">
    <source>
        <dbReference type="Proteomes" id="UP000295807"/>
    </source>
</evidence>
<proteinExistence type="predicted"/>
<dbReference type="GO" id="GO:0009279">
    <property type="term" value="C:cell outer membrane"/>
    <property type="evidence" value="ECO:0007669"/>
    <property type="project" value="UniProtKB-SubCell"/>
</dbReference>
<dbReference type="PROSITE" id="PS51257">
    <property type="entry name" value="PROKAR_LIPOPROTEIN"/>
    <property type="match status" value="1"/>
</dbReference>
<dbReference type="OrthoDB" id="1086219at2"/>
<dbReference type="InterPro" id="IPR041700">
    <property type="entry name" value="OMP_b-brl_3"/>
</dbReference>
<sequence>MKKCFLACLLLFFSCTAFGQQFGITGRLSDSLGRPLPNAAVQLTAVADSSLVSFALSDRKGNFRIRGLEYGIYLLEITFLGYRPYAQTVSPPENGGILDLRNISLEPASQELEGVTVQGKRLPMRIHNDTLEFNAGAFGTRPNAAVEDLLKKLPGVEVDADGTIRAQGEEVDRVTVDGEEFFGDDPKIASRNLPAAAVDNVQVFDKKSDKAMFTGVDDGQEQKTINLELKEGYRKSTFGSITAGGGTDERFAGNASINRFNQGQQLSFLGMANNTNEQGFSIGDYLSFTNGPQGRRGGGPGFRIQTREAGPGASAGSQGPPLNTGQAVNGMMTNWAGGVNFRDAFSNKLEVSGNYFADYLNHETDQSLERINYLPDGSYRFLQNGLQQNDHTGHRAGTVLDYRPDSSNSFRLNASFNYHQTHTSSDNDSRTLGTDNETASSSRQTNLAEGNNLALNADLLYRRRFGKPGRTLSANMTLGLGDSRREGELEALSEFQQSDLPPEMIRQDNSESAGSRLVGAGLSYTEPLNANVFLELNYELRQQLNDVSRNVWDITPQAPSYNELLSSEYESDYRYQRGGLNFQLNGNSYHITAGMNYQQSRLNGELLLRDTVISRDFQSFLPSLQFRYDFPGDRHLEFDYRTRLREPSIEELQPVTDNSDPLNLYKGNPDLRPAYMHQARLHFMTFDPSSLIHFFTFLDLNYMTDAISYSQTVNEQFVRTTQPVNAGEQVELRANANFGFPLSELNSRLGFSAGANSTRGTSLLNGAENRTRQQEISAGLRYNYRPGELLDLTLSGNISRQQNRFESGEDQLFINQRYQAQANCSFFENYGLEVNFGYLLYNSHPGEFNQEIPLLDVSLSRYVFKNKSGEIRLSVDNLLDKDLGVSQQAGANYIERSVTESLGRYAMLSFTYAINKQLNPANQRRGKMIHIGR</sequence>
<keyword evidence="8" id="KW-1185">Reference proteome</keyword>
<feature type="region of interest" description="Disordered" evidence="4">
    <location>
        <begin position="419"/>
        <end position="449"/>
    </location>
</feature>
<dbReference type="Gene3D" id="2.40.170.20">
    <property type="entry name" value="TonB-dependent receptor, beta-barrel domain"/>
    <property type="match status" value="1"/>
</dbReference>
<evidence type="ECO:0000256" key="5">
    <source>
        <dbReference type="SAM" id="SignalP"/>
    </source>
</evidence>
<comment type="caution">
    <text evidence="7">The sequence shown here is derived from an EMBL/GenBank/DDBJ whole genome shotgun (WGS) entry which is preliminary data.</text>
</comment>
<keyword evidence="7" id="KW-0675">Receptor</keyword>
<dbReference type="EMBL" id="SMAD01000002">
    <property type="protein sequence ID" value="TCS88994.1"/>
    <property type="molecule type" value="Genomic_DNA"/>
</dbReference>
<feature type="chain" id="PRO_5020858883" evidence="5">
    <location>
        <begin position="20"/>
        <end position="933"/>
    </location>
</feature>
<evidence type="ECO:0000256" key="4">
    <source>
        <dbReference type="SAM" id="MobiDB-lite"/>
    </source>
</evidence>
<feature type="compositionally biased region" description="Polar residues" evidence="4">
    <location>
        <begin position="419"/>
        <end position="445"/>
    </location>
</feature>